<reference evidence="5" key="1">
    <citation type="submission" date="2022-11" db="UniProtKB">
        <authorList>
            <consortium name="WormBaseParasite"/>
        </authorList>
    </citation>
    <scope>IDENTIFICATION</scope>
</reference>
<dbReference type="InterPro" id="IPR002562">
    <property type="entry name" value="3'-5'_exonuclease_dom"/>
</dbReference>
<dbReference type="InterPro" id="IPR036397">
    <property type="entry name" value="RNaseH_sf"/>
</dbReference>
<evidence type="ECO:0000313" key="4">
    <source>
        <dbReference type="Proteomes" id="UP000887566"/>
    </source>
</evidence>
<accession>A0A914VME1</accession>
<dbReference type="GO" id="GO:0003676">
    <property type="term" value="F:nucleic acid binding"/>
    <property type="evidence" value="ECO:0007669"/>
    <property type="project" value="InterPro"/>
</dbReference>
<dbReference type="InterPro" id="IPR012337">
    <property type="entry name" value="RNaseH-like_sf"/>
</dbReference>
<dbReference type="AlphaFoldDB" id="A0A914VME1"/>
<dbReference type="Proteomes" id="UP000887566">
    <property type="component" value="Unplaced"/>
</dbReference>
<dbReference type="Pfam" id="PF01612">
    <property type="entry name" value="DNA_pol_A_exo1"/>
    <property type="match status" value="2"/>
</dbReference>
<dbReference type="WBParaSite" id="PSAMB.scaffold2228size30283.g16983.t1">
    <property type="protein sequence ID" value="PSAMB.scaffold2228size30283.g16983.t1"/>
    <property type="gene ID" value="PSAMB.scaffold2228size30283.g16983"/>
</dbReference>
<feature type="domain" description="3'-5' exonuclease" evidence="2">
    <location>
        <begin position="630"/>
        <end position="683"/>
    </location>
</feature>
<dbReference type="InterPro" id="IPR052408">
    <property type="entry name" value="Exonuclease_MUT-7-like"/>
</dbReference>
<name>A0A914VME1_9BILA</name>
<evidence type="ECO:0000259" key="2">
    <source>
        <dbReference type="Pfam" id="PF01612"/>
    </source>
</evidence>
<protein>
    <submittedName>
        <fullName evidence="5">Uncharacterized protein</fullName>
    </submittedName>
</protein>
<dbReference type="PANTHER" id="PTHR47765:SF2">
    <property type="entry name" value="EXONUCLEASE MUT-7 HOMOLOG"/>
    <property type="match status" value="1"/>
</dbReference>
<feature type="compositionally biased region" description="Polar residues" evidence="1">
    <location>
        <begin position="578"/>
        <end position="594"/>
    </location>
</feature>
<evidence type="ECO:0000313" key="5">
    <source>
        <dbReference type="WBParaSite" id="PSAMB.scaffold2228size30283.g16983.t1"/>
    </source>
</evidence>
<dbReference type="PANTHER" id="PTHR47765">
    <property type="entry name" value="3'-5' EXONUCLEASE DOMAIN-CONTAINING PROTEIN"/>
    <property type="match status" value="1"/>
</dbReference>
<keyword evidence="4" id="KW-1185">Reference proteome</keyword>
<dbReference type="GO" id="GO:0008408">
    <property type="term" value="F:3'-5' exonuclease activity"/>
    <property type="evidence" value="ECO:0007669"/>
    <property type="project" value="InterPro"/>
</dbReference>
<feature type="domain" description="3'-5' exonuclease" evidence="2">
    <location>
        <begin position="427"/>
        <end position="563"/>
    </location>
</feature>
<dbReference type="InterPro" id="IPR002782">
    <property type="entry name" value="Mut7-C_RNAse_dom"/>
</dbReference>
<dbReference type="Gene3D" id="3.30.420.10">
    <property type="entry name" value="Ribonuclease H-like superfamily/Ribonuclease H"/>
    <property type="match status" value="1"/>
</dbReference>
<organism evidence="4 5">
    <name type="scientific">Plectus sambesii</name>
    <dbReference type="NCBI Taxonomy" id="2011161"/>
    <lineage>
        <taxon>Eukaryota</taxon>
        <taxon>Metazoa</taxon>
        <taxon>Ecdysozoa</taxon>
        <taxon>Nematoda</taxon>
        <taxon>Chromadorea</taxon>
        <taxon>Plectida</taxon>
        <taxon>Plectina</taxon>
        <taxon>Plectoidea</taxon>
        <taxon>Plectidae</taxon>
        <taxon>Plectus</taxon>
    </lineage>
</organism>
<feature type="region of interest" description="Disordered" evidence="1">
    <location>
        <begin position="1"/>
        <end position="53"/>
    </location>
</feature>
<dbReference type="SUPFAM" id="SSF53098">
    <property type="entry name" value="Ribonuclease H-like"/>
    <property type="match status" value="1"/>
</dbReference>
<dbReference type="Pfam" id="PF01927">
    <property type="entry name" value="Mut7-C"/>
    <property type="match status" value="1"/>
</dbReference>
<sequence>MARPVQVEPKKDLLHRHFSNENADTSLDDDATDVNGQKGDKRKFYPEPNPLPEPLRTWRREMKTIWLEEKTTKGVKIREYLFSVVFAGSKDPFDAALTLAQRVPDYTIQKPNSLSGTILREFEHWLNLPTTNKEKLFEEFVDESCQIRAFKLGTANHTCHLEVIIRIFHLNEAPSDGNSSIKEKLVPLIHEMIRDCKFKDAMHSAQCLNVQSSFTLEDLVVPCVLQDRLMPVESYVAGNKELQRELVVYFDNLLAPRFNFNRFVEQWKEHGVTAVRRDKWQGKTLQKLVGRLLKTFDLPSELAPNLRRSRTQGTIRHVCFKRYTEQSLSDANFSDYVEDLIRVHPEMKSYLLDQLVYQKQLKEAARWAVKFNCKKGHMPIPVIHYMNAHPECSRQAPNVDSSLPADVTDSVNATSLVLPDRIHQSIRIVDDREGLAECVDQLFNSSSAGHADGGEVLIGLDTEWRPLFLCSNEQVALIQIATKDCAFLIDVLALESILSEQEWICFFEQLLCTDEAFKLGFDFAGDLRTIAQTLPFCRDVLSGTKNVVCLVQLVKNLCRLDSSFAEDLCASRDGEGSSVDNHNQSTASSSTGDCSLDQSIAESVEDGGGAIVGELPVSSQRQKTHSTSQVHFKLTDLCAHLLGRPLDKSEQFGNWAKRPLRPEQIRYAALDAYCQIEIFNELKCKAQELLIDWEDVVARSTVDISAGTKAEHKKSRARQPKKKMTDAEFRDLIQRLNAATLCDQNGEKTQSPKDVRVAVDSMIQGLGKHLRRCGVDTVIAEDGRSARDTLVKLARTDQRFVLTSGKAYMGLRQRIPNSIVCVPASDENSPLSQLEFVLQHFRVHVREEDIFSRCMVCNCAHFLFVPMPVMKAVYNAVVVTRDLFNPKPFNKTAAITTMNAIDAAVYEGHGAVVKTDGQRVLVECDGGCLDVERGVILDSWTSTEVDGIVLKESVKVKVEALFPNSFVDGRVFFVCFECGKVYWDGSHISNYMSTYGETVLGRESDVTESP</sequence>
<evidence type="ECO:0000256" key="1">
    <source>
        <dbReference type="SAM" id="MobiDB-lite"/>
    </source>
</evidence>
<proteinExistence type="predicted"/>
<evidence type="ECO:0000259" key="3">
    <source>
        <dbReference type="Pfam" id="PF01927"/>
    </source>
</evidence>
<dbReference type="GO" id="GO:0006139">
    <property type="term" value="P:nucleobase-containing compound metabolic process"/>
    <property type="evidence" value="ECO:0007669"/>
    <property type="project" value="InterPro"/>
</dbReference>
<feature type="region of interest" description="Disordered" evidence="1">
    <location>
        <begin position="574"/>
        <end position="594"/>
    </location>
</feature>
<feature type="domain" description="Mut7-C RNAse" evidence="3">
    <location>
        <begin position="756"/>
        <end position="861"/>
    </location>
</feature>